<reference evidence="1" key="1">
    <citation type="submission" date="2021-06" db="EMBL/GenBank/DDBJ databases">
        <authorList>
            <person name="Kallberg Y."/>
            <person name="Tangrot J."/>
            <person name="Rosling A."/>
        </authorList>
    </citation>
    <scope>NUCLEOTIDE SEQUENCE</scope>
    <source>
        <strain evidence="1">FL966</strain>
    </source>
</reference>
<dbReference type="EMBL" id="CAJVQA010039588">
    <property type="protein sequence ID" value="CAG8812195.1"/>
    <property type="molecule type" value="Genomic_DNA"/>
</dbReference>
<organism evidence="1 2">
    <name type="scientific">Cetraspora pellucida</name>
    <dbReference type="NCBI Taxonomy" id="1433469"/>
    <lineage>
        <taxon>Eukaryota</taxon>
        <taxon>Fungi</taxon>
        <taxon>Fungi incertae sedis</taxon>
        <taxon>Mucoromycota</taxon>
        <taxon>Glomeromycotina</taxon>
        <taxon>Glomeromycetes</taxon>
        <taxon>Diversisporales</taxon>
        <taxon>Gigasporaceae</taxon>
        <taxon>Cetraspora</taxon>
    </lineage>
</organism>
<evidence type="ECO:0000313" key="2">
    <source>
        <dbReference type="Proteomes" id="UP000789759"/>
    </source>
</evidence>
<dbReference type="OrthoDB" id="2448727at2759"/>
<dbReference type="InterPro" id="IPR012337">
    <property type="entry name" value="RNaseH-like_sf"/>
</dbReference>
<dbReference type="Proteomes" id="UP000789759">
    <property type="component" value="Unassembled WGS sequence"/>
</dbReference>
<dbReference type="AlphaFoldDB" id="A0A9N9K526"/>
<gene>
    <name evidence="1" type="ORF">CPELLU_LOCUS18768</name>
</gene>
<name>A0A9N9K526_9GLOM</name>
<evidence type="ECO:0000313" key="1">
    <source>
        <dbReference type="EMBL" id="CAG8812195.1"/>
    </source>
</evidence>
<keyword evidence="2" id="KW-1185">Reference proteome</keyword>
<comment type="caution">
    <text evidence="1">The sequence shown here is derived from an EMBL/GenBank/DDBJ whole genome shotgun (WGS) entry which is preliminary data.</text>
</comment>
<feature type="non-terminal residue" evidence="1">
    <location>
        <position position="287"/>
    </location>
</feature>
<accession>A0A9N9K526</accession>
<dbReference type="SUPFAM" id="SSF53098">
    <property type="entry name" value="Ribonuclease H-like"/>
    <property type="match status" value="1"/>
</dbReference>
<sequence length="287" mass="33293">GRPKHRLSKHFLVLDEKANSINKATVCKYCINYFGFQQACLTSKITNVVNSCLAYFQKYKIFANKYLPEEIDQILVSTADATKKITQAQISMTQQDLHSVTIAFDSWKNIIKQKLLGIIFIISKADHYEKLFQKAADQNIKILAFVTDSASENATARQRLQLQRQNLLYLLCFAHQANLCIADIFKSNPDYIKASTNSWSIFSFFNSSIFWLEHFRYEQVLAYNEKCSALIRLVLAICQLREELHCMHQLTKLKKLEERCNNTNTNKQAKTSYELDNIYLKETNKDN</sequence>
<feature type="non-terminal residue" evidence="1">
    <location>
        <position position="1"/>
    </location>
</feature>
<protein>
    <submittedName>
        <fullName evidence="1">16875_t:CDS:1</fullName>
    </submittedName>
</protein>
<proteinExistence type="predicted"/>